<protein>
    <submittedName>
        <fullName evidence="1">Uncharacterized protein</fullName>
    </submittedName>
</protein>
<organism evidence="1 3">
    <name type="scientific">Candidatus Accumulibacter phosphatis</name>
    <dbReference type="NCBI Taxonomy" id="327160"/>
    <lineage>
        <taxon>Bacteria</taxon>
        <taxon>Pseudomonadati</taxon>
        <taxon>Pseudomonadota</taxon>
        <taxon>Betaproteobacteria</taxon>
        <taxon>Candidatus Accumulibacter</taxon>
    </lineage>
</organism>
<accession>A0A5S4EGW1</accession>
<dbReference type="Proteomes" id="UP000306324">
    <property type="component" value="Unassembled WGS sequence"/>
</dbReference>
<evidence type="ECO:0000313" key="4">
    <source>
        <dbReference type="Proteomes" id="UP000306324"/>
    </source>
</evidence>
<sequence length="64" mass="7317">MFSDFKRRGFRWKDTKIEASKRLDGMILIMALAMDWCVQAGQYDARCNPPAAEKKARAQADPNP</sequence>
<comment type="caution">
    <text evidence="1">The sequence shown here is derived from an EMBL/GenBank/DDBJ whole genome shotgun (WGS) entry which is preliminary data.</text>
</comment>
<evidence type="ECO:0000313" key="2">
    <source>
        <dbReference type="EMBL" id="TMQ74518.1"/>
    </source>
</evidence>
<dbReference type="Proteomes" id="UP000020077">
    <property type="component" value="Unassembled WGS sequence"/>
</dbReference>
<dbReference type="AlphaFoldDB" id="A0A080LWP1"/>
<reference evidence="1 3" key="1">
    <citation type="submission" date="2014-02" db="EMBL/GenBank/DDBJ databases">
        <title>Expanding our view of genomic diversity in Candidatus Accumulibacter clades.</title>
        <authorList>
            <person name="Skennerton C.T."/>
            <person name="Barr J.J."/>
            <person name="Slater F.R."/>
            <person name="Bond P.L."/>
            <person name="Tyson G.W."/>
        </authorList>
    </citation>
    <scope>NUCLEOTIDE SEQUENCE [LARGE SCALE GENOMIC DNA]</scope>
    <source>
        <strain evidence="3">BA-91</strain>
    </source>
</reference>
<keyword evidence="4" id="KW-1185">Reference proteome</keyword>
<dbReference type="EMBL" id="JDVG02000291">
    <property type="protein sequence ID" value="KFB73066.1"/>
    <property type="molecule type" value="Genomic_DNA"/>
</dbReference>
<accession>A0A080LWP1</accession>
<evidence type="ECO:0000313" key="3">
    <source>
        <dbReference type="Proteomes" id="UP000020077"/>
    </source>
</evidence>
<dbReference type="EMBL" id="SWAD01000195">
    <property type="protein sequence ID" value="TMQ74518.1"/>
    <property type="molecule type" value="Genomic_DNA"/>
</dbReference>
<gene>
    <name evidence="2" type="ORF">ACCUM_0052</name>
    <name evidence="1" type="ORF">AW09_001705</name>
</gene>
<proteinExistence type="predicted"/>
<reference evidence="2 4" key="2">
    <citation type="submission" date="2019-04" db="EMBL/GenBank/DDBJ databases">
        <title>A novel phosphate-accumulating bacterium identified in bioreactor for phosphate removal from wastewater.</title>
        <authorList>
            <person name="Kotlyarov R.Y."/>
            <person name="Beletsky A.V."/>
            <person name="Kallistova A.Y."/>
            <person name="Dorofeev A.G."/>
            <person name="Nikolaev Y.Y."/>
            <person name="Pimenov N.V."/>
            <person name="Ravin N.V."/>
            <person name="Mardanov A.V."/>
        </authorList>
    </citation>
    <scope>NUCLEOTIDE SEQUENCE [LARGE SCALE GENOMIC DNA]</scope>
    <source>
        <strain evidence="2 4">Bin19</strain>
    </source>
</reference>
<name>A0A080LWP1_9PROT</name>
<evidence type="ECO:0000313" key="1">
    <source>
        <dbReference type="EMBL" id="KFB73066.1"/>
    </source>
</evidence>
<dbReference type="RefSeq" id="WP_034911859.1">
    <property type="nucleotide sequence ID" value="NZ_SWAD01000195.1"/>
</dbReference>